<sequence>MLSFLAGRYFVAVRAMNKIHFGGFLGTTICHSVPYTIDITSPCIYEIYDIKYAEDSFRISALHNSTDEESGIAHLDACLGGNPRSCSIMSWSRRPILPYVEFSFKIPDGIPAWLRLRATNNVDLHVVERANRAILVDASPPIAGVINDGEIYAEDLQFTKYFDKICTNWYDFHDPESGISKYEIGVGSIPGGYNVAGLENVNYHEHLYCFHLHENASLVHDDTYYVVIWASNAATNMKNVSKYSNGVRVDLTEPLAGNVIDGALSDFKDKKYSHSKSTVQVQWNNFYDPESGIRSYSASVEKHSAGTTDTITVERGIGINASTAVWKNLNLKHLDYIQSTITAINGALNENSSSSDGMLIDLTTPNLEFLYDGETLGIDVRYQSSIEDLSMNFKVYDVDSGITELKAQIYIEHQGSTKQFYPEENGKWIPINNPNCTYFKQNKLILRVGAKYKFRLGAVNGAGLISTFETDGVIIDNTPPKLGKLQVGVLSGDDEERVFGFVWQSDHSGIKSSWVANDHESGIQGVRYAVGTSNGSDGVVNWVEQDNYAKDLYIHCTLNDTDTSDPNNYFPVYYVSIEIKNGAGLWSSRATSTAIVIVPEDVTGIAVDGPQQGITHDIDYQGDLHTVTMSFSGFESSLHGIHTYDWAIGTSPQGEDVQPYLEYGISHTETESSDHHGLGSAGQAQVTLALVPGQTYFTTLRAITNGGNIMQTTTDAFIADITPPHLRIQTFGSGSPSTKPIYQQDSSSLSGSWSYSDDEIHDVNNVDNILVTWFSIGTFPFSTEITGNEVSNTSVAGTSFIPVKNIRPALQGVPNILSVAVENKAKITSKAYSQSLIQDNSGPVPGFVECHEYIQSHFNITCEWSGFVDLESRIEKYFISFGFQEGFDNLAHEQVLSGDVHYFTTTAAISVDDTPPSSGVVVELKSGSNVDPNNSEKTVNSAKMACVGPAECSAIDAVCQETLNTIRVAWSPINDPESGIKSMHISIGTVPGGGQIKPFFPISHDAQNYVITNIDLNGEIEVFATIKAENNAGKVTSIISNGVFMSYLSQGKPPLHHVGIYDYHQNSHGDIDFQVETSLLEAKWDVSGDPCPATKYEWAIESTGGRIIQNFTDMYTSTHGVNDQLDVEEGERYYSLLRVTNAIGYSYTVRSNGVTISSDLLIPGEVYDGSIIGYDVSVQQSRTNVSANWDAFGKGNTALMDEIETGNEGLETEMDKSMDIAYYEVALGTDRRFPQTRDDVVPFTNVGQNTSTTFRNLDLEAGNAIYYFTVKAYSKTYATALALSNGFYVNFQGGVTVGEINMQAFVNKDYELQFSWSGFDSKVEIMLYYIGVSTGLTNESDCRKYVVKDERTVLTYRLFDIVDVMNVKLDTRAQIENLNLIHNHTYYAWVLGVDKSGECNMTHKRFLVDITPPTNGKITAGPYYDMAIAYSSRSDQLSVRWKDFADKESGIANFNVTLWTSSHCSIDEKGLTLTPIVTYDVLPNYENITLYNISLKRDTVYFVSIEAVNNAALKTVAFTSTILYDNSKPSPGYVAEGTNIKEDVVWWGNDSSIKGIILHYPLWVDDACPQQDMPMNDDGWRTLDIKHINDPNGIQWGLIYRPANVHLLGEDEIKIKMARDTKFKQWYSGAYTRSASFVMDGLYEISINTGDNDGYAVTGLTFWDGESDDLHLFDHRPVDNWASIDECLCCRSETEVDDCPCNCTEYWNNLEINTTYTSYNETSTSKPPPVLNDNSGIPAQRACGIQIYGGSNPYVVTWCRFFNTTYRTMSVTSEIQFNPTLDYHKYTIKFSAHRDDLRVTQCVHAFADQQELSEMCGIPELSNTTMLVLNVWNKNNFIPEMSIFDSWTTYSYFKLLKIPPKANELCRYGSPWLGGTVAVISYFAGIGSSPSKPDIVDFRKVIEPCIPCVGMCSELICHSDCEHKRYTAIQFSLDQFMMKDSFIVVKSILGSGEEALSASNGFYIDTTPPTFDLQITFYIDVRQGEFTETEYQGSNDTIKAVWFCEDAENEIKLRNTLQFENESVDILEGILEHNKTYYISVKCINEADLTAVYYDTRGVTVLLEAPSADSINSSAVNAESFGENVYPATALETSDPTSCGEQWSESSDDTVERYGTSIDRNFCVGSSKDIPDDVVPCIWVAINSSGIAEIKNGHIYVNGEHYYKLSELQAFSKAHYTLKDNVNKSQDNFLMEPGRTVFLFMRMCNKAQICSFKLSNSVIVKGNESTLTTSKGGNETSVILGQHIDTKQKRSSENNLINVTFPRGMNDGQSVLLKELTDVDLKTVYESDASPTFKAFIVDPFETFNKTERLLYRRIYHVDNSFVISPIGQEEMPGAVEITHSQIHSDFDDPNSNITMLIHWNPDAGEWQISSKTCPNANSTEEFYKDVGITIVKVCNTRNHNKSDGTEMYLYKETQFVIATVRASPFNSPPVLVSPLKVSLQEDSEPIVIELLVQDDELDKVMFSAFRSQMTIGFVELNISGLLRIEPCVNCYGQTTLDIDLVDIPAFDEILPAKSTGKVEINVVEINDPPTALLYSMDGQYLLESDPTEPVIVNCSALNIPDAKVYKIQYVIKRDELQNFGIEHLKLVARDSRETYSDVISLELWIMAMKCINGGQCRSIYPNQYSCNDAVRTEGFDKHYACNCPNEWTGAYCEDDVDECLFKPCKNRQA</sequence>
<evidence type="ECO:0000259" key="1">
    <source>
        <dbReference type="PROSITE" id="PS00022"/>
    </source>
</evidence>
<evidence type="ECO:0000313" key="2">
    <source>
        <dbReference type="EMBL" id="WAR05119.1"/>
    </source>
</evidence>
<protein>
    <recommendedName>
        <fullName evidence="1">EGF-like domain-containing protein</fullName>
    </recommendedName>
</protein>
<name>A0ABY7E9N6_MYAAR</name>
<reference evidence="2" key="1">
    <citation type="submission" date="2022-11" db="EMBL/GenBank/DDBJ databases">
        <title>Centuries of genome instability and evolution in soft-shell clam transmissible cancer (bioRxiv).</title>
        <authorList>
            <person name="Hart S.F.M."/>
            <person name="Yonemitsu M.A."/>
            <person name="Giersch R.M."/>
            <person name="Beal B.F."/>
            <person name="Arriagada G."/>
            <person name="Davis B.W."/>
            <person name="Ostrander E.A."/>
            <person name="Goff S.P."/>
            <person name="Metzger M.J."/>
        </authorList>
    </citation>
    <scope>NUCLEOTIDE SEQUENCE</scope>
    <source>
        <strain evidence="2">MELC-2E11</strain>
        <tissue evidence="2">Siphon/mantle</tissue>
    </source>
</reference>
<feature type="domain" description="EGF-like" evidence="1">
    <location>
        <begin position="2642"/>
        <end position="2653"/>
    </location>
</feature>
<dbReference type="PROSITE" id="PS00022">
    <property type="entry name" value="EGF_1"/>
    <property type="match status" value="1"/>
</dbReference>
<dbReference type="Proteomes" id="UP001164746">
    <property type="component" value="Chromosome 5"/>
</dbReference>
<proteinExistence type="predicted"/>
<feature type="non-terminal residue" evidence="2">
    <location>
        <position position="1"/>
    </location>
</feature>
<dbReference type="Gene3D" id="2.10.25.10">
    <property type="entry name" value="Laminin"/>
    <property type="match status" value="1"/>
</dbReference>
<dbReference type="PANTHER" id="PTHR16897:SF2">
    <property type="entry name" value="OS03G0226600 PROTEIN"/>
    <property type="match status" value="1"/>
</dbReference>
<accession>A0ABY7E9N6</accession>
<gene>
    <name evidence="2" type="ORF">MAR_020488</name>
</gene>
<keyword evidence="3" id="KW-1185">Reference proteome</keyword>
<dbReference type="InterPro" id="IPR000742">
    <property type="entry name" value="EGF"/>
</dbReference>
<dbReference type="EMBL" id="CP111016">
    <property type="protein sequence ID" value="WAR05119.1"/>
    <property type="molecule type" value="Genomic_DNA"/>
</dbReference>
<dbReference type="PANTHER" id="PTHR16897">
    <property type="entry name" value="OS10G0105400 PROTEIN"/>
    <property type="match status" value="1"/>
</dbReference>
<organism evidence="2 3">
    <name type="scientific">Mya arenaria</name>
    <name type="common">Soft-shell clam</name>
    <dbReference type="NCBI Taxonomy" id="6604"/>
    <lineage>
        <taxon>Eukaryota</taxon>
        <taxon>Metazoa</taxon>
        <taxon>Spiralia</taxon>
        <taxon>Lophotrochozoa</taxon>
        <taxon>Mollusca</taxon>
        <taxon>Bivalvia</taxon>
        <taxon>Autobranchia</taxon>
        <taxon>Heteroconchia</taxon>
        <taxon>Euheterodonta</taxon>
        <taxon>Imparidentia</taxon>
        <taxon>Neoheterodontei</taxon>
        <taxon>Myida</taxon>
        <taxon>Myoidea</taxon>
        <taxon>Myidae</taxon>
        <taxon>Mya</taxon>
    </lineage>
</organism>
<evidence type="ECO:0000313" key="3">
    <source>
        <dbReference type="Proteomes" id="UP001164746"/>
    </source>
</evidence>